<feature type="domain" description="RNase H type-1" evidence="2">
    <location>
        <begin position="627"/>
        <end position="742"/>
    </location>
</feature>
<dbReference type="InterPro" id="IPR044730">
    <property type="entry name" value="RNase_H-like_dom_plant"/>
</dbReference>
<evidence type="ECO:0000313" key="4">
    <source>
        <dbReference type="EMBL" id="KAK1652919.1"/>
    </source>
</evidence>
<sequence>MQNKLSTWGTKEFGGLRKKVRKLQKLLERLRGASVGSGPSDEERAVARKLREALRQEENWMKQRSRVQWLKSGDRNTSYFHAQAAQRKRINRISSLKSTEDDRVCEEPSEINEEIQGFYHALYESQGYREMGQLLDVVIPKVTEHMNETLTKEFIEEDVKKALFQMAPSKAPGVDGFTAGFFQRHWEILKADLVPAVLHFLNGGDLPLGMNDTAITLIPKVRNPQYISQYRPISLWQVLYKIAAKSIANRMRGMLNDVIGEEQSAFVPGRLITDNVLVAYESVHSLKKKKRCKKAFCAVKLDMMKAYDRVEWHYLEAIMLKLGFDSNFVRLIMKCVSSVRFSVKVNGELQEFFSPTRGTLSLKPMGRMGTLPLEKVSDLIIAGSGTWNVDVVRDNFLAPDADAILNIPLRANGGEDFLAWSLEKTGIYSVKTAYRALMIRKEHLALEEGTVMGTSNAEENMWKSLWKLRVLPKIRVFWWRVLRGILPDSVTLKRRHIKEIGRCEICLGSEEDLMHALISCSHAQRFWEEGRRMFDLKLPRLHQNTWAKDILCDPMFSDDQRCTIISIMYAIWSSRNRWVHDDEAYDPILSMRKIREELYMLEMQGKNSKLEEGQCWRPPDPGWVKINTDGAINAPEGKGGGGGVARSHLSFLGAWSKPFIGVTDPLIAEVLALRDGVIFAKLRGFSHVVMEMDSLEVVNLWSLRQDDRSIVAPILDEVGELVSDFVSFSVQHVRRSANNSAHPKG</sequence>
<evidence type="ECO:0000313" key="5">
    <source>
        <dbReference type="Proteomes" id="UP001231189"/>
    </source>
</evidence>
<dbReference type="Pfam" id="PF13966">
    <property type="entry name" value="zf-RVT"/>
    <property type="match status" value="1"/>
</dbReference>
<evidence type="ECO:0000259" key="3">
    <source>
        <dbReference type="Pfam" id="PF13966"/>
    </source>
</evidence>
<organism evidence="4 5">
    <name type="scientific">Lolium multiflorum</name>
    <name type="common">Italian ryegrass</name>
    <name type="synonym">Lolium perenne subsp. multiflorum</name>
    <dbReference type="NCBI Taxonomy" id="4521"/>
    <lineage>
        <taxon>Eukaryota</taxon>
        <taxon>Viridiplantae</taxon>
        <taxon>Streptophyta</taxon>
        <taxon>Embryophyta</taxon>
        <taxon>Tracheophyta</taxon>
        <taxon>Spermatophyta</taxon>
        <taxon>Magnoliopsida</taxon>
        <taxon>Liliopsida</taxon>
        <taxon>Poales</taxon>
        <taxon>Poaceae</taxon>
        <taxon>BOP clade</taxon>
        <taxon>Pooideae</taxon>
        <taxon>Poodae</taxon>
        <taxon>Poeae</taxon>
        <taxon>Poeae Chloroplast Group 2 (Poeae type)</taxon>
        <taxon>Loliodinae</taxon>
        <taxon>Loliinae</taxon>
        <taxon>Lolium</taxon>
    </lineage>
</organism>
<dbReference type="Pfam" id="PF13456">
    <property type="entry name" value="RVT_3"/>
    <property type="match status" value="1"/>
</dbReference>
<proteinExistence type="predicted"/>
<dbReference type="InterPro" id="IPR012337">
    <property type="entry name" value="RNaseH-like_sf"/>
</dbReference>
<dbReference type="InterPro" id="IPR052343">
    <property type="entry name" value="Retrotransposon-Effector_Assoc"/>
</dbReference>
<comment type="caution">
    <text evidence="4">The sequence shown here is derived from an EMBL/GenBank/DDBJ whole genome shotgun (WGS) entry which is preliminary data.</text>
</comment>
<dbReference type="InterPro" id="IPR043502">
    <property type="entry name" value="DNA/RNA_pol_sf"/>
</dbReference>
<dbReference type="InterPro" id="IPR026960">
    <property type="entry name" value="RVT-Znf"/>
</dbReference>
<accession>A0AAD8SJH0</accession>
<reference evidence="4" key="1">
    <citation type="submission" date="2023-07" db="EMBL/GenBank/DDBJ databases">
        <title>A chromosome-level genome assembly of Lolium multiflorum.</title>
        <authorList>
            <person name="Chen Y."/>
            <person name="Copetti D."/>
            <person name="Kolliker R."/>
            <person name="Studer B."/>
        </authorList>
    </citation>
    <scope>NUCLEOTIDE SEQUENCE</scope>
    <source>
        <strain evidence="4">02402/16</strain>
        <tissue evidence="4">Leaf</tissue>
    </source>
</reference>
<gene>
    <name evidence="4" type="ORF">QYE76_070724</name>
</gene>
<keyword evidence="5" id="KW-1185">Reference proteome</keyword>
<dbReference type="EMBL" id="JAUUTY010000004">
    <property type="protein sequence ID" value="KAK1652919.1"/>
    <property type="molecule type" value="Genomic_DNA"/>
</dbReference>
<dbReference type="InterPro" id="IPR000477">
    <property type="entry name" value="RT_dom"/>
</dbReference>
<dbReference type="SUPFAM" id="SSF53098">
    <property type="entry name" value="Ribonuclease H-like"/>
    <property type="match status" value="1"/>
</dbReference>
<dbReference type="Proteomes" id="UP001231189">
    <property type="component" value="Unassembled WGS sequence"/>
</dbReference>
<dbReference type="InterPro" id="IPR002156">
    <property type="entry name" value="RNaseH_domain"/>
</dbReference>
<dbReference type="SUPFAM" id="SSF56672">
    <property type="entry name" value="DNA/RNA polymerases"/>
    <property type="match status" value="1"/>
</dbReference>
<evidence type="ECO:0000259" key="2">
    <source>
        <dbReference type="Pfam" id="PF13456"/>
    </source>
</evidence>
<evidence type="ECO:0008006" key="6">
    <source>
        <dbReference type="Google" id="ProtNLM"/>
    </source>
</evidence>
<dbReference type="PANTHER" id="PTHR46890">
    <property type="entry name" value="NON-LTR RETROLELEMENT REVERSE TRANSCRIPTASE-LIKE PROTEIN-RELATED"/>
    <property type="match status" value="1"/>
</dbReference>
<dbReference type="Pfam" id="PF00078">
    <property type="entry name" value="RVT_1"/>
    <property type="match status" value="1"/>
</dbReference>
<feature type="domain" description="Reverse transcriptase" evidence="1">
    <location>
        <begin position="222"/>
        <end position="351"/>
    </location>
</feature>
<dbReference type="CDD" id="cd06222">
    <property type="entry name" value="RNase_H_like"/>
    <property type="match status" value="1"/>
</dbReference>
<dbReference type="AlphaFoldDB" id="A0AAD8SJH0"/>
<dbReference type="Gene3D" id="3.30.420.10">
    <property type="entry name" value="Ribonuclease H-like superfamily/Ribonuclease H"/>
    <property type="match status" value="1"/>
</dbReference>
<evidence type="ECO:0000259" key="1">
    <source>
        <dbReference type="Pfam" id="PF00078"/>
    </source>
</evidence>
<dbReference type="GO" id="GO:0004523">
    <property type="term" value="F:RNA-DNA hybrid ribonuclease activity"/>
    <property type="evidence" value="ECO:0007669"/>
    <property type="project" value="InterPro"/>
</dbReference>
<name>A0AAD8SJH0_LOLMU</name>
<dbReference type="PANTHER" id="PTHR46890:SF48">
    <property type="entry name" value="RNA-DIRECTED DNA POLYMERASE"/>
    <property type="match status" value="1"/>
</dbReference>
<dbReference type="GO" id="GO:0003676">
    <property type="term" value="F:nucleic acid binding"/>
    <property type="evidence" value="ECO:0007669"/>
    <property type="project" value="InterPro"/>
</dbReference>
<protein>
    <recommendedName>
        <fullName evidence="6">Reverse transcriptase</fullName>
    </recommendedName>
</protein>
<feature type="domain" description="Reverse transcriptase zinc-binding" evidence="3">
    <location>
        <begin position="428"/>
        <end position="527"/>
    </location>
</feature>
<dbReference type="InterPro" id="IPR036397">
    <property type="entry name" value="RNaseH_sf"/>
</dbReference>